<dbReference type="GO" id="GO:0008658">
    <property type="term" value="F:penicillin binding"/>
    <property type="evidence" value="ECO:0007669"/>
    <property type="project" value="InterPro"/>
</dbReference>
<dbReference type="EMBL" id="MFCA01000029">
    <property type="protein sequence ID" value="OGE01157.1"/>
    <property type="molecule type" value="Genomic_DNA"/>
</dbReference>
<dbReference type="GO" id="GO:0071555">
    <property type="term" value="P:cell wall organization"/>
    <property type="evidence" value="ECO:0007669"/>
    <property type="project" value="TreeGrafter"/>
</dbReference>
<dbReference type="PANTHER" id="PTHR30627">
    <property type="entry name" value="PEPTIDOGLYCAN D,D-TRANSPEPTIDASE"/>
    <property type="match status" value="1"/>
</dbReference>
<keyword evidence="3" id="KW-1133">Transmembrane helix</keyword>
<dbReference type="GO" id="GO:0005886">
    <property type="term" value="C:plasma membrane"/>
    <property type="evidence" value="ECO:0007669"/>
    <property type="project" value="TreeGrafter"/>
</dbReference>
<evidence type="ECO:0000256" key="2">
    <source>
        <dbReference type="ARBA" id="ARBA00023136"/>
    </source>
</evidence>
<feature type="domain" description="Penicillin-binding protein transpeptidase" evidence="4">
    <location>
        <begin position="266"/>
        <end position="569"/>
    </location>
</feature>
<accession>A0A1F5HAG8</accession>
<dbReference type="InterPro" id="IPR005311">
    <property type="entry name" value="PBP_dimer"/>
</dbReference>
<dbReference type="InterPro" id="IPR012338">
    <property type="entry name" value="Beta-lactam/transpept-like"/>
</dbReference>
<dbReference type="Proteomes" id="UP000176751">
    <property type="component" value="Unassembled WGS sequence"/>
</dbReference>
<reference evidence="6 7" key="1">
    <citation type="journal article" date="2016" name="Nat. Commun.">
        <title>Thousands of microbial genomes shed light on interconnected biogeochemical processes in an aquifer system.</title>
        <authorList>
            <person name="Anantharaman K."/>
            <person name="Brown C.T."/>
            <person name="Hug L.A."/>
            <person name="Sharon I."/>
            <person name="Castelle C.J."/>
            <person name="Probst A.J."/>
            <person name="Thomas B.C."/>
            <person name="Singh A."/>
            <person name="Wilkins M.J."/>
            <person name="Karaoz U."/>
            <person name="Brodie E.L."/>
            <person name="Williams K.H."/>
            <person name="Hubbard S.S."/>
            <person name="Banfield J.F."/>
        </authorList>
    </citation>
    <scope>NUCLEOTIDE SEQUENCE [LARGE SCALE GENOMIC DNA]</scope>
</reference>
<dbReference type="STRING" id="1797737.A2196_00400"/>
<dbReference type="Gene3D" id="3.30.450.330">
    <property type="match status" value="1"/>
</dbReference>
<dbReference type="Pfam" id="PF03717">
    <property type="entry name" value="PBP_dimer"/>
    <property type="match status" value="1"/>
</dbReference>
<dbReference type="PANTHER" id="PTHR30627:SF1">
    <property type="entry name" value="PEPTIDOGLYCAN D,D-TRANSPEPTIDASE FTSI"/>
    <property type="match status" value="1"/>
</dbReference>
<dbReference type="SUPFAM" id="SSF56519">
    <property type="entry name" value="Penicillin binding protein dimerisation domain"/>
    <property type="match status" value="1"/>
</dbReference>
<organism evidence="6 7">
    <name type="scientific">Candidatus Curtissbacteria bacterium RIFOXYA1_FULL_41_14</name>
    <dbReference type="NCBI Taxonomy" id="1797737"/>
    <lineage>
        <taxon>Bacteria</taxon>
        <taxon>Candidatus Curtissiibacteriota</taxon>
    </lineage>
</organism>
<comment type="caution">
    <text evidence="6">The sequence shown here is derived from an EMBL/GenBank/DDBJ whole genome shotgun (WGS) entry which is preliminary data.</text>
</comment>
<dbReference type="InterPro" id="IPR001460">
    <property type="entry name" value="PCN-bd_Tpept"/>
</dbReference>
<dbReference type="Gene3D" id="3.90.1310.10">
    <property type="entry name" value="Penicillin-binding protein 2a (Domain 2)"/>
    <property type="match status" value="1"/>
</dbReference>
<feature type="domain" description="Penicillin-binding protein dimerisation" evidence="5">
    <location>
        <begin position="48"/>
        <end position="218"/>
    </location>
</feature>
<gene>
    <name evidence="6" type="ORF">A2196_00400</name>
</gene>
<dbReference type="InterPro" id="IPR050515">
    <property type="entry name" value="Beta-lactam/transpept"/>
</dbReference>
<evidence type="ECO:0000259" key="5">
    <source>
        <dbReference type="Pfam" id="PF03717"/>
    </source>
</evidence>
<feature type="transmembrane region" description="Helical" evidence="3">
    <location>
        <begin position="12"/>
        <end position="30"/>
    </location>
</feature>
<dbReference type="InterPro" id="IPR036138">
    <property type="entry name" value="PBP_dimer_sf"/>
</dbReference>
<evidence type="ECO:0000256" key="1">
    <source>
        <dbReference type="ARBA" id="ARBA00004370"/>
    </source>
</evidence>
<evidence type="ECO:0008006" key="8">
    <source>
        <dbReference type="Google" id="ProtNLM"/>
    </source>
</evidence>
<evidence type="ECO:0000256" key="3">
    <source>
        <dbReference type="SAM" id="Phobius"/>
    </source>
</evidence>
<proteinExistence type="predicted"/>
<dbReference type="AlphaFoldDB" id="A0A1F5HAG8"/>
<evidence type="ECO:0000313" key="6">
    <source>
        <dbReference type="EMBL" id="OGE01157.1"/>
    </source>
</evidence>
<evidence type="ECO:0000313" key="7">
    <source>
        <dbReference type="Proteomes" id="UP000176751"/>
    </source>
</evidence>
<dbReference type="Gene3D" id="3.40.710.10">
    <property type="entry name" value="DD-peptidase/beta-lactamase superfamily"/>
    <property type="match status" value="1"/>
</dbReference>
<protein>
    <recommendedName>
        <fullName evidence="8">Penicillin-binding protein transpeptidase domain-containing protein</fullName>
    </recommendedName>
</protein>
<dbReference type="SUPFAM" id="SSF56601">
    <property type="entry name" value="beta-lactamase/transpeptidase-like"/>
    <property type="match status" value="1"/>
</dbReference>
<keyword evidence="2 3" id="KW-0472">Membrane</keyword>
<sequence>MSQLDRIKVFQIIIYVVAFFVIARLFYWQFIAKVEGTFESIISDSFLPAPRGEIYDLSNFPLVTNQEAFLIYGKPHDLDQNPEEVAKTVAPYLISEKYATKSAGLSEDEQKKKDEEIKAKEEELIKRLSDKNLFWVQLGRKLPKDVKEEIEAKKIRGLGFEPDQKRFYPEASMAAQLLGFVAFDKIGQDTGYWGLEGYYDRKLRGKPGRLGQETDPLGFPILVGKYRPIASQKGASLYLTLDRVVQFIVEEKLKQAVEKYGAKEATVIIAQPQTGSILSMATYPTYNPDLFLEFDESLYKNPAVADTFEPGSIFKVVAMSAALDLSIVQPTTRCDVCSGPRQIGGYEISTWNKKYYPNSTMTEVIEHSDNVGMTFVSGKLGIDKFYDYINKFGFGRRTGIDLEEESTGFLREKKDWKTIDLATASFGQGIAVTPIQMVQAVSTIANKGRLVSPHIVAKIASSDKEEKINSKEERQVISPKTAAQITEMMVNAVENGEAKAFAPKGYRIAGKTGTAQIPVSGHYDPNKTIASFVGFAPADDPKFVMLVRFTEPTSSPFGSETAAPTFFAIAKELFNYWAIPPDENK</sequence>
<name>A0A1F5HAG8_9BACT</name>
<dbReference type="Pfam" id="PF00905">
    <property type="entry name" value="Transpeptidase"/>
    <property type="match status" value="1"/>
</dbReference>
<comment type="subcellular location">
    <subcellularLocation>
        <location evidence="1">Membrane</location>
    </subcellularLocation>
</comment>
<keyword evidence="3" id="KW-0812">Transmembrane</keyword>
<evidence type="ECO:0000259" key="4">
    <source>
        <dbReference type="Pfam" id="PF00905"/>
    </source>
</evidence>